<feature type="compositionally biased region" description="Basic and acidic residues" evidence="2">
    <location>
        <begin position="1350"/>
        <end position="1362"/>
    </location>
</feature>
<feature type="compositionally biased region" description="Low complexity" evidence="2">
    <location>
        <begin position="2494"/>
        <end position="2522"/>
    </location>
</feature>
<dbReference type="InterPro" id="IPR053268">
    <property type="entry name" value="Woronin_anchor"/>
</dbReference>
<feature type="region of interest" description="Disordered" evidence="2">
    <location>
        <begin position="4701"/>
        <end position="5116"/>
    </location>
</feature>
<feature type="compositionally biased region" description="Low complexity" evidence="2">
    <location>
        <begin position="4459"/>
        <end position="4476"/>
    </location>
</feature>
<feature type="compositionally biased region" description="Basic and acidic residues" evidence="2">
    <location>
        <begin position="1100"/>
        <end position="1144"/>
    </location>
</feature>
<feature type="compositionally biased region" description="Low complexity" evidence="2">
    <location>
        <begin position="109"/>
        <end position="118"/>
    </location>
</feature>
<feature type="compositionally biased region" description="Basic and acidic residues" evidence="2">
    <location>
        <begin position="1799"/>
        <end position="1812"/>
    </location>
</feature>
<feature type="compositionally biased region" description="Basic residues" evidence="2">
    <location>
        <begin position="4703"/>
        <end position="4712"/>
    </location>
</feature>
<feature type="compositionally biased region" description="Basic and acidic residues" evidence="2">
    <location>
        <begin position="1174"/>
        <end position="1197"/>
    </location>
</feature>
<feature type="compositionally biased region" description="Basic and acidic residues" evidence="2">
    <location>
        <begin position="1682"/>
        <end position="1695"/>
    </location>
</feature>
<feature type="compositionally biased region" description="Basic and acidic residues" evidence="2">
    <location>
        <begin position="5005"/>
        <end position="5016"/>
    </location>
</feature>
<feature type="compositionally biased region" description="Basic and acidic residues" evidence="2">
    <location>
        <begin position="1302"/>
        <end position="1320"/>
    </location>
</feature>
<feature type="compositionally biased region" description="Low complexity" evidence="2">
    <location>
        <begin position="1643"/>
        <end position="1656"/>
    </location>
</feature>
<feature type="compositionally biased region" description="Basic residues" evidence="2">
    <location>
        <begin position="1495"/>
        <end position="1505"/>
    </location>
</feature>
<feature type="compositionally biased region" description="Low complexity" evidence="2">
    <location>
        <begin position="3525"/>
        <end position="3538"/>
    </location>
</feature>
<feature type="compositionally biased region" description="Basic and acidic residues" evidence="2">
    <location>
        <begin position="167"/>
        <end position="177"/>
    </location>
</feature>
<feature type="compositionally biased region" description="Basic and acidic residues" evidence="2">
    <location>
        <begin position="1152"/>
        <end position="1166"/>
    </location>
</feature>
<feature type="compositionally biased region" description="Basic and acidic residues" evidence="2">
    <location>
        <begin position="1929"/>
        <end position="1946"/>
    </location>
</feature>
<feature type="compositionally biased region" description="Basic residues" evidence="2">
    <location>
        <begin position="3192"/>
        <end position="3201"/>
    </location>
</feature>
<feature type="compositionally biased region" description="Basic and acidic residues" evidence="2">
    <location>
        <begin position="749"/>
        <end position="773"/>
    </location>
</feature>
<feature type="compositionally biased region" description="Basic residues" evidence="2">
    <location>
        <begin position="217"/>
        <end position="233"/>
    </location>
</feature>
<feature type="compositionally biased region" description="Low complexity" evidence="2">
    <location>
        <begin position="4409"/>
        <end position="4431"/>
    </location>
</feature>
<feature type="region of interest" description="Disordered" evidence="2">
    <location>
        <begin position="154"/>
        <end position="395"/>
    </location>
</feature>
<feature type="compositionally biased region" description="Basic residues" evidence="2">
    <location>
        <begin position="4166"/>
        <end position="4176"/>
    </location>
</feature>
<feature type="compositionally biased region" description="Polar residues" evidence="2">
    <location>
        <begin position="1277"/>
        <end position="1296"/>
    </location>
</feature>
<feature type="region of interest" description="Disordered" evidence="2">
    <location>
        <begin position="695"/>
        <end position="778"/>
    </location>
</feature>
<feature type="compositionally biased region" description="Basic and acidic residues" evidence="2">
    <location>
        <begin position="2156"/>
        <end position="2167"/>
    </location>
</feature>
<feature type="region of interest" description="Disordered" evidence="2">
    <location>
        <begin position="790"/>
        <end position="1000"/>
    </location>
</feature>
<feature type="compositionally biased region" description="Basic and acidic residues" evidence="2">
    <location>
        <begin position="3268"/>
        <end position="3277"/>
    </location>
</feature>
<feature type="compositionally biased region" description="Low complexity" evidence="2">
    <location>
        <begin position="3921"/>
        <end position="3944"/>
    </location>
</feature>
<accession>A0A2U3DVE2</accession>
<feature type="region of interest" description="Disordered" evidence="2">
    <location>
        <begin position="2257"/>
        <end position="2854"/>
    </location>
</feature>
<feature type="compositionally biased region" description="Basic residues" evidence="2">
    <location>
        <begin position="4086"/>
        <end position="4097"/>
    </location>
</feature>
<feature type="compositionally biased region" description="Basic residues" evidence="2">
    <location>
        <begin position="4373"/>
        <end position="4384"/>
    </location>
</feature>
<feature type="compositionally biased region" description="Pro residues" evidence="2">
    <location>
        <begin position="1379"/>
        <end position="1389"/>
    </location>
</feature>
<feature type="compositionally biased region" description="Basic and acidic residues" evidence="2">
    <location>
        <begin position="1248"/>
        <end position="1263"/>
    </location>
</feature>
<feature type="region of interest" description="Disordered" evidence="2">
    <location>
        <begin position="2090"/>
        <end position="2233"/>
    </location>
</feature>
<feature type="compositionally biased region" description="Pro residues" evidence="2">
    <location>
        <begin position="4142"/>
        <end position="4154"/>
    </location>
</feature>
<comment type="caution">
    <text evidence="3">The sequence shown here is derived from an EMBL/GenBank/DDBJ whole genome shotgun (WGS) entry which is preliminary data.</text>
</comment>
<feature type="compositionally biased region" description="Low complexity" evidence="2">
    <location>
        <begin position="341"/>
        <end position="364"/>
    </location>
</feature>
<feature type="region of interest" description="Disordered" evidence="2">
    <location>
        <begin position="5129"/>
        <end position="5211"/>
    </location>
</feature>
<protein>
    <recommendedName>
        <fullName evidence="5">Involucrin repeat protein</fullName>
    </recommendedName>
</protein>
<feature type="coiled-coil region" evidence="1">
    <location>
        <begin position="5325"/>
        <end position="5359"/>
    </location>
</feature>
<feature type="compositionally biased region" description="Low complexity" evidence="2">
    <location>
        <begin position="5100"/>
        <end position="5112"/>
    </location>
</feature>
<feature type="compositionally biased region" description="Polar residues" evidence="2">
    <location>
        <begin position="2090"/>
        <end position="2101"/>
    </location>
</feature>
<keyword evidence="1" id="KW-0175">Coiled coil</keyword>
<feature type="region of interest" description="Disordered" evidence="2">
    <location>
        <begin position="1"/>
        <end position="35"/>
    </location>
</feature>
<feature type="compositionally biased region" description="Basic residues" evidence="2">
    <location>
        <begin position="2536"/>
        <end position="2545"/>
    </location>
</feature>
<feature type="compositionally biased region" description="Low complexity" evidence="2">
    <location>
        <begin position="2702"/>
        <end position="2713"/>
    </location>
</feature>
<feature type="compositionally biased region" description="Basic and acidic residues" evidence="2">
    <location>
        <begin position="260"/>
        <end position="270"/>
    </location>
</feature>
<feature type="compositionally biased region" description="Basic and acidic residues" evidence="2">
    <location>
        <begin position="5057"/>
        <end position="5066"/>
    </location>
</feature>
<feature type="region of interest" description="Disordered" evidence="2">
    <location>
        <begin position="5641"/>
        <end position="5660"/>
    </location>
</feature>
<dbReference type="PANTHER" id="PTHR40641">
    <property type="entry name" value="INVOLUCRIN REPEAT PROTEIN (AFU_ORTHOLOGUE AFUA_2G08060)"/>
    <property type="match status" value="1"/>
</dbReference>
<feature type="compositionally biased region" description="Basic and acidic residues" evidence="2">
    <location>
        <begin position="4835"/>
        <end position="4844"/>
    </location>
</feature>
<feature type="compositionally biased region" description="Basic residues" evidence="2">
    <location>
        <begin position="4006"/>
        <end position="4016"/>
    </location>
</feature>
<reference evidence="3 4" key="1">
    <citation type="journal article" date="2016" name="Front. Microbiol.">
        <title>Genome and transcriptome sequences reveal the specific parasitism of the nematophagous Purpureocillium lilacinum 36-1.</title>
        <authorList>
            <person name="Xie J."/>
            <person name="Li S."/>
            <person name="Mo C."/>
            <person name="Xiao X."/>
            <person name="Peng D."/>
            <person name="Wang G."/>
            <person name="Xiao Y."/>
        </authorList>
    </citation>
    <scope>NUCLEOTIDE SEQUENCE [LARGE SCALE GENOMIC DNA]</scope>
    <source>
        <strain evidence="3 4">36-1</strain>
    </source>
</reference>
<feature type="compositionally biased region" description="Basic residues" evidence="2">
    <location>
        <begin position="2733"/>
        <end position="2742"/>
    </location>
</feature>
<feature type="compositionally biased region" description="Basic and acidic residues" evidence="2">
    <location>
        <begin position="1217"/>
        <end position="1228"/>
    </location>
</feature>
<feature type="compositionally biased region" description="Basic and acidic residues" evidence="2">
    <location>
        <begin position="4506"/>
        <end position="4522"/>
    </location>
</feature>
<dbReference type="PANTHER" id="PTHR40641:SF2">
    <property type="entry name" value="INVOLUCRIN REPEAT PROTEIN"/>
    <property type="match status" value="1"/>
</dbReference>
<feature type="region of interest" description="Disordered" evidence="2">
    <location>
        <begin position="1035"/>
        <end position="1068"/>
    </location>
</feature>
<dbReference type="EMBL" id="LCWV01000026">
    <property type="protein sequence ID" value="PWI66221.1"/>
    <property type="molecule type" value="Genomic_DNA"/>
</dbReference>
<evidence type="ECO:0000256" key="1">
    <source>
        <dbReference type="SAM" id="Coils"/>
    </source>
</evidence>
<proteinExistence type="predicted"/>
<feature type="compositionally biased region" description="Acidic residues" evidence="2">
    <location>
        <begin position="2145"/>
        <end position="2155"/>
    </location>
</feature>
<feature type="compositionally biased region" description="Polar residues" evidence="2">
    <location>
        <begin position="4207"/>
        <end position="4216"/>
    </location>
</feature>
<feature type="compositionally biased region" description="Basic and acidic residues" evidence="2">
    <location>
        <begin position="1739"/>
        <end position="1752"/>
    </location>
</feature>
<feature type="compositionally biased region" description="Low complexity" evidence="2">
    <location>
        <begin position="3162"/>
        <end position="3182"/>
    </location>
</feature>
<feature type="compositionally biased region" description="Basic and acidic residues" evidence="2">
    <location>
        <begin position="3539"/>
        <end position="3551"/>
    </location>
</feature>
<feature type="compositionally biased region" description="Low complexity" evidence="2">
    <location>
        <begin position="4177"/>
        <end position="4187"/>
    </location>
</feature>
<feature type="compositionally biased region" description="Basic and acidic residues" evidence="2">
    <location>
        <begin position="4783"/>
        <end position="4797"/>
    </location>
</feature>
<feature type="compositionally biased region" description="Basic residues" evidence="2">
    <location>
        <begin position="3413"/>
        <end position="3424"/>
    </location>
</feature>
<feature type="compositionally biased region" description="Basic and acidic residues" evidence="2">
    <location>
        <begin position="5083"/>
        <end position="5095"/>
    </location>
</feature>
<feature type="compositionally biased region" description="Basic and acidic residues" evidence="2">
    <location>
        <begin position="2009"/>
        <end position="2030"/>
    </location>
</feature>
<feature type="compositionally biased region" description="Polar residues" evidence="2">
    <location>
        <begin position="2923"/>
        <end position="2937"/>
    </location>
</feature>
<feature type="compositionally biased region" description="Polar residues" evidence="2">
    <location>
        <begin position="1954"/>
        <end position="1963"/>
    </location>
</feature>
<feature type="compositionally biased region" description="Basic residues" evidence="2">
    <location>
        <begin position="80"/>
        <end position="99"/>
    </location>
</feature>
<feature type="compositionally biased region" description="Basic residues" evidence="2">
    <location>
        <begin position="2625"/>
        <end position="2634"/>
    </location>
</feature>
<feature type="compositionally biased region" description="Low complexity" evidence="2">
    <location>
        <begin position="1264"/>
        <end position="1273"/>
    </location>
</feature>
<feature type="compositionally biased region" description="Low complexity" evidence="2">
    <location>
        <begin position="2599"/>
        <end position="2608"/>
    </location>
</feature>
<feature type="compositionally biased region" description="Low complexity" evidence="2">
    <location>
        <begin position="4108"/>
        <end position="4119"/>
    </location>
</feature>
<feature type="compositionally biased region" description="Basic and acidic residues" evidence="2">
    <location>
        <begin position="2821"/>
        <end position="2831"/>
    </location>
</feature>
<evidence type="ECO:0008006" key="5">
    <source>
        <dbReference type="Google" id="ProtNLM"/>
    </source>
</evidence>
<feature type="compositionally biased region" description="Low complexity" evidence="2">
    <location>
        <begin position="284"/>
        <end position="294"/>
    </location>
</feature>
<feature type="compositionally biased region" description="Basic residues" evidence="2">
    <location>
        <begin position="4289"/>
        <end position="4300"/>
    </location>
</feature>
<feature type="compositionally biased region" description="Acidic residues" evidence="2">
    <location>
        <begin position="3676"/>
        <end position="3686"/>
    </location>
</feature>
<feature type="region of interest" description="Disordered" evidence="2">
    <location>
        <begin position="1850"/>
        <end position="2066"/>
    </location>
</feature>
<feature type="compositionally biased region" description="Low complexity" evidence="2">
    <location>
        <begin position="178"/>
        <end position="190"/>
    </location>
</feature>
<feature type="compositionally biased region" description="Basic residues" evidence="2">
    <location>
        <begin position="2798"/>
        <end position="2808"/>
    </location>
</feature>
<feature type="compositionally biased region" description="Basic residues" evidence="2">
    <location>
        <begin position="2434"/>
        <end position="2443"/>
    </location>
</feature>
<feature type="compositionally biased region" description="Basic and acidic residues" evidence="2">
    <location>
        <begin position="921"/>
        <end position="954"/>
    </location>
</feature>
<feature type="compositionally biased region" description="Basic and acidic residues" evidence="2">
    <location>
        <begin position="5169"/>
        <end position="5183"/>
    </location>
</feature>
<feature type="compositionally biased region" description="Low complexity" evidence="2">
    <location>
        <begin position="5129"/>
        <end position="5145"/>
    </location>
</feature>
<feature type="compositionally biased region" description="Acidic residues" evidence="2">
    <location>
        <begin position="590"/>
        <end position="609"/>
    </location>
</feature>
<feature type="compositionally biased region" description="Basic residues" evidence="2">
    <location>
        <begin position="2966"/>
        <end position="2977"/>
    </location>
</feature>
<feature type="compositionally biased region" description="Polar residues" evidence="2">
    <location>
        <begin position="2644"/>
        <end position="2653"/>
    </location>
</feature>
<feature type="compositionally biased region" description="Basic and acidic residues" evidence="2">
    <location>
        <begin position="1770"/>
        <end position="1784"/>
    </location>
</feature>
<feature type="compositionally biased region" description="Low complexity" evidence="2">
    <location>
        <begin position="309"/>
        <end position="329"/>
    </location>
</feature>
<feature type="compositionally biased region" description="Polar residues" evidence="2">
    <location>
        <begin position="3582"/>
        <end position="3594"/>
    </location>
</feature>
<feature type="compositionally biased region" description="Basic residues" evidence="2">
    <location>
        <begin position="3693"/>
        <end position="3703"/>
    </location>
</feature>
<feature type="compositionally biased region" description="Polar residues" evidence="2">
    <location>
        <begin position="1977"/>
        <end position="1986"/>
    </location>
</feature>
<feature type="compositionally biased region" description="Polar residues" evidence="2">
    <location>
        <begin position="2557"/>
        <end position="2578"/>
    </location>
</feature>
<feature type="compositionally biased region" description="Basic and acidic residues" evidence="2">
    <location>
        <begin position="695"/>
        <end position="712"/>
    </location>
</feature>
<feature type="compositionally biased region" description="Basic residues" evidence="2">
    <location>
        <begin position="4486"/>
        <end position="4498"/>
    </location>
</feature>
<feature type="compositionally biased region" description="Basic residues" evidence="2">
    <location>
        <begin position="3070"/>
        <end position="3082"/>
    </location>
</feature>
<feature type="compositionally biased region" description="Basic and acidic residues" evidence="2">
    <location>
        <begin position="2315"/>
        <end position="2331"/>
    </location>
</feature>
<evidence type="ECO:0000313" key="4">
    <source>
        <dbReference type="Proteomes" id="UP000245956"/>
    </source>
</evidence>
<feature type="compositionally biased region" description="Basic and acidic residues" evidence="2">
    <location>
        <begin position="2763"/>
        <end position="2777"/>
    </location>
</feature>
<organism evidence="3 4">
    <name type="scientific">Purpureocillium lilacinum</name>
    <name type="common">Paecilomyces lilacinus</name>
    <dbReference type="NCBI Taxonomy" id="33203"/>
    <lineage>
        <taxon>Eukaryota</taxon>
        <taxon>Fungi</taxon>
        <taxon>Dikarya</taxon>
        <taxon>Ascomycota</taxon>
        <taxon>Pezizomycotina</taxon>
        <taxon>Sordariomycetes</taxon>
        <taxon>Hypocreomycetidae</taxon>
        <taxon>Hypocreales</taxon>
        <taxon>Ophiocordycipitaceae</taxon>
        <taxon>Purpureocillium</taxon>
    </lineage>
</organism>
<evidence type="ECO:0000256" key="2">
    <source>
        <dbReference type="SAM" id="MobiDB-lite"/>
    </source>
</evidence>
<feature type="compositionally biased region" description="Basic residues" evidence="2">
    <location>
        <begin position="3840"/>
        <end position="3851"/>
    </location>
</feature>
<feature type="region of interest" description="Disordered" evidence="2">
    <location>
        <begin position="1005"/>
        <end position="1024"/>
    </location>
</feature>
<feature type="region of interest" description="Disordered" evidence="2">
    <location>
        <begin position="563"/>
        <end position="611"/>
    </location>
</feature>
<feature type="compositionally biased region" description="Basic and acidic residues" evidence="2">
    <location>
        <begin position="1047"/>
        <end position="1068"/>
    </location>
</feature>
<feature type="compositionally biased region" description="Basic and acidic residues" evidence="2">
    <location>
        <begin position="1860"/>
        <end position="1883"/>
    </location>
</feature>
<feature type="compositionally biased region" description="Basic residues" evidence="2">
    <location>
        <begin position="3311"/>
        <end position="3322"/>
    </location>
</feature>
<feature type="compositionally biased region" description="Basic residues" evidence="2">
    <location>
        <begin position="3910"/>
        <end position="3920"/>
    </location>
</feature>
<feature type="compositionally biased region" description="Basic and acidic residues" evidence="2">
    <location>
        <begin position="2891"/>
        <end position="2914"/>
    </location>
</feature>
<evidence type="ECO:0000313" key="3">
    <source>
        <dbReference type="EMBL" id="PWI66221.1"/>
    </source>
</evidence>
<feature type="compositionally biased region" description="Low complexity" evidence="2">
    <location>
        <begin position="385"/>
        <end position="395"/>
    </location>
</feature>
<feature type="region of interest" description="Disordered" evidence="2">
    <location>
        <begin position="1089"/>
        <end position="1197"/>
    </location>
</feature>
<feature type="compositionally biased region" description="Basic and acidic residues" evidence="2">
    <location>
        <begin position="3339"/>
        <end position="3357"/>
    </location>
</feature>
<feature type="compositionally biased region" description="Basic and acidic residues" evidence="2">
    <location>
        <begin position="1520"/>
        <end position="1543"/>
    </location>
</feature>
<feature type="compositionally biased region" description="Low complexity" evidence="2">
    <location>
        <begin position="3083"/>
        <end position="3116"/>
    </location>
</feature>
<dbReference type="Proteomes" id="UP000245956">
    <property type="component" value="Unassembled WGS sequence"/>
</dbReference>
<sequence length="5680" mass="615262">MPPPEGRLLQLAGRRSPRCSWGSGSSGGSKRGRAGGAMLWAARPPPLAARWPPFIHLRVEEVREALECPVATSGASVPRLHAKSKPPAMRHRQNHHRRAQNSISSPAQAPAYSAGRPGRPAPPLALQPELAPLLVTPATALLCAQQGLGAVGGDDGNQAAAGGPGRRKGEGAGERGVRAAMSSSSSSPSRGAGGSIPPPTLTLTLSPFARTHEPLSRRTKHPASSRLAARTHKHTETPPPSPPPPTPHARADAPTPTMMRDSRRRSPESSRRRRRESRRDSREQQQQQQQQQPQLTNLPPMPMSQDSLPYTPYTQATTAPPMTAATTKTATDRGAYDYPGSYQQQQYQQPYQPYQPQQQQQQPYQYPPQPSQQHSSQHQRPRAPSSSNSSSSSLSSSLLDISRHYPASRFGGVFGTFFRAPSERSRLRRRRSGKARKRRILYFGNSSSSSVNSDLAYGNGYIARPKGRSFSPRESFAAASAGTAAAAGVAAGVAAGSSQHYRGPAAGYATDGSNRPGQRRAKTDEEILELGRQLQDFARKQNEHDLKAAGRVRPSGLMAAAATVSDFRRKKRDGPASRGIGSSRPHDGSSGDDSDWESASDGESSDGADSELAYGSVVSHAIRPAAAAVAGAAAGAAVASTVGGRSTHGRQTSAVDPRLFGPVNSLHGLVTPQPFRDGDSAVPAAQYRDFNRLRRAETEPIRKTTDPTKFDAETASAISRQGLPYRSRPEPVPLQQPVPKTPVSPKVYQAEKLEEASRKDSRDHRTRTEDKGLSDAAMAGIGMAAAGAAAMAFNRKKSREERKSDRRDDRKDERSDKRDSREYRDYRDDDRRDRDRRSEKSDKTEKDPKRKDKEPDRDKERRSSKRDSYSSKYADDREHKRSSRHEDDETPRKKRETAVDHYPEPQTRTYRNGEIEVELDAGGRSEVSRSSRRDSRKYDDRDDRRDLYKAEKAGPESADDPGNHPPQRTPVDPFQYQIHDNDLAAPDAGPARPLTPTVVTVDREPTFSDWAPRPSIPDARLSRKDSFEIEQMVEDYKKGAQGAPRSPEPRRRNTYEEEEKAAKDIYEETKHSTIPAAAGVIAAAVAVETIKSRSRSRSRNRYDERSNGDRRERMRDVDEVQERANRAYRESVIARKIAEDEIRSRSQTPDRSVVDRYKEDAQDETKIVSPPQYEDSHQDPDKNPYDKPNADVRIDNKIFPKEIHKFRANGLDAPLFRSRDPSCERDRPLLNLVYPTPVSSRQATPSPDHAKREKDTQERREPSSRSVPEVVVEADNDASQPSSAKSVTWGENSTKSFEVETPEPRSDTEPSWDKAEEKPRPRLNQSSQWGMIAAAIAGSSREPANEIEVIESKEHDNSKPRDFGAGGPEHSFADDSGAPPVPGPKPPSPHPERMPGGFGDDIEFAATLAAGLKDTGFDPNIVIDDPAYRRRDSPPGESEPNGDGWNHTSFADVVTNLTGAPNERSVPDPGYVVGEVETPRDEPAADEWAEVPAKLSKKDKKKLEKLKRQSLDMSEPAAESSERPTFDDAAEAPEKLSKKEQRKRDKAAKAQALAQDESWTPVAESEPSQDRDAGEDFWEETGRKKSKKNRKSRDLEDDASSKVSVPTDAFEDLQSLRNVDPNDEWDTPKQSKKKSKRDSGVYESTSRAASEVSAESSSKRSSKSKRRSGVDDDFDDYGDQPPDTRKSDPFEDREVTSVVSEGRFDDDRKREKREKRRSSRYDDDDTKSIASAPGGSSRRSKDKESETRSSRYDDDDTKSVASAPGGSSRRSRDKDSDSRRSSRYDDDDTKSVASAPDSSSRRSKDKDVEKRSSGLFSSIFKSKDDKKDSFLGNAGTPGAGAGFATAAAAAAAYMAASRSHATEEEFDKGPDALDRAEEARDFDAIDPEVAPRAIKPAIDPQYGDLLPLPPSEPGSPTHSPEELPTLPDSRPDTPPDERNLKREYTTHRRRRSAQETPVKSPSRTAIPISLRLGHRASPSTPGSGTFRSPPLDSPGSAPDSATRRQGRHISWDSSREIKPLYLLEHSRHNSADAIPQQDDLPELPPSEPSSRESPAPEFGDAYDVAHRGLSAEDLADTGLRIDTSVAQLAQEQDLAGSQETTPKADAKPEFQELPPLRNDDQSAIDDFASSHWGSSPSKRLGVDDALPDVMEDLTSADEHFSDAREGTPDDSFEEAHSWPAGPPAKEQPAEEPSPEKAMPEETSTALEEAEPAEWQTMTAKEKKKAKKARKNKGLDLAEAAAATAAVGTAAAIIASASADDTAKEDTPSSQPEPSQDEFEQPKKGKKGKKNKRKSLSWEDTVGEKPVEPAVEEPVVVEHAEVPEVVLARDETPADTPAEVSDIALAKDISLPPSSIPTDFAPKDESLEGPADGSTPRATDDPVEAVTETGLGPSDATEVVQAVDAPATEQVPEETPREAEPAQPAEEDFWMAPTKKSKKKKKGRAAMAWDESPPTEIEAPADDVAAPADEPAEGAPKELPELTDPPAGEVAVPVEEPTITAETEPAADEPAASAPEAEAATEPNPDDFWSTPSTSKKDKKKKKKGKQAAMAWDDDTAPTESGTQTPAETVNPEQSSVQELTEPASEARPPDVAETPAQTEAIIPAAEPAAEADAEDLWSTPASSKKDKKKKKKGKQAMVWDEPQTADTESQTPSTEEEKGTDTLASDQPPEPIQDEAKGLDVDDSVPLTEAAMGEATLVEPGSSSQQEAASSFSDQPPTTDPDDEWSVPATSKKDKKKKKRKSLQLDEPAPAETADEPPVEVAQKLDRPADETVDRAVEPTIEDATSTALESDFAPVTKGKKKKNKRKSVQWEPEETPAAPEPEREGLDKSLDVVSTEEGPAPLESIAQDKSTAEGCNDSTLALVAATAAAASATALAASLGHDAAAEISAEETKETAEITDREADQPRPLESHVSEPLFSQDDGPSQLTQEPSSIEPTQADEPTPDEREHVAEPAPEATFEGFAVPKKKGKKNKKKSQSSVWDLLEEDSSPRPETESVAPADIPLDDVQAAGEPSAMQADEVAAPTNPIEDETEPLPLADEQVSRELSADTPQVEAPESQTEDEWDRLISGKKSKKSKKKGSKSGSPAEQEPVVESSSEPVVEPVALTEEPTSLEEPLADATTDQPSQESAAVDEWPQVTGKKGKKKKRQSQMSSTWDDEPAASTPPAEAAEPAEPSAPSVDPEAEFEVPKKGKKSKKKKNTFSWDSLDVETPPESESKPRDLAQDDVDVPQPEAVPADAEVQPESEAVLPVEENPLDDDAPDNTIVEPEKPSEPESKSVANEPPEQPIPETGPVDAPAGDESEFLFPVKMSKKDKKKKKKQAALDEATQLDSAEGTASDDKVPVMDKVDLELKGDESPTLDRTAEEPTAPEVATMTEETGQHEEAASGDTPGAGEQQSEANPDDEWGGFSLKKSKKDKKKKKAKNVEPEIPQEPETTTSPEPEPDTLDTTADQATGSSRMDIDSVVETAKDDAEPVPSQAEPSAEAPAAEEVAVPDEPDKKEDDDWSFGLSKKDKKKKKKAKALELAADESSPPSEADSSREVEPAKEPVVDDFWIAPVSKKDKKKKRKSTLAAESDALDENSTPTEDITESQIRPDVEALPDTTVDSSAPLDLDQDWAMKDEPVSAAPFEPVAPVIEETAQDTELERNQVEEGLAEPELLPPEQASGESKAEDDVPEPNPDDEWSVPVTTKKGKKGKKGRKSQVEALPWDEPEAESSNLPIAEAAPKPEEEVTPADETAAEIAPPSSEDVVVAPQAEDTEMGDPPATPLNDTDMPDASRDVPGLSTQESAIPDAGTGAQDVPEQQADATKPDEEPPSEAQSQNDAVAEDTWDTMPQRKLSKKDKKKKKKQESLMEESAEPSTDVSREDPAPVSQHPEEAVSATLDDTDSSPAFAEEVSAEPEEWLPIKKSKKDKKKAQKLAAAALGAAAGAAAAGMAAGDAADTPLDEAPEPKPAEESPQPTFSSWADEMDEAAPIDQPETLPQDSQPPPEVEDDGFGFQTTTKKSKKGKKKGRASLGPAELNAEAVPTSEAEQQSDPAAADDQRMETGGELSRGVDNIEPQTTSRDFESAAPAEAEDEWAMPVKKKGKKGKKAKGSGTLTPANEPDVAAMPDAAAPEQLPEDVPQAELEETREAAPEATDPPPAVPEPPQPADEVDDWAFTTKKGKKGKKGRKSSGIATPVNEPELPPESPPVEVAQEVAEPTASDSPIQSDAQVVDALEPPVEQAAFAPSPPEDHASTHDFLMPDQVAESALPREDADALAEVSEPSAPAQADEATADDAWAFPVKKKGKKGKKGKSSSGSMTPVVALDDQEAVVDTPAEDKDRALPSQEAATAEETTPVDVPLEAEESRAIQEPTPPVEAEDEWAMPSKKKKGKGKKNKGIPLSAFDEPATAPVEPVQPETPNVEDSQVASSAAVEAVEAKPAAMEWQPEHEQSAADDGMDVDARGGSSEPTGALEPEPIIAEPEAAPVEASPEDTWATPGRKKSKKEKKRKSSQVMVLDTLRDDAPVQEEAPREIVEDIPAVEGDSRDQPASDDWFDDFSVPKSQVSVTKSKKKRGKKGVEAPPVRTAPTQEPAAMEEASAKDIMPIDQPTLDAMEDMTGGTADDEATQSGANAFDDVWESDPRLPGNLARAQDMSAFASDEFPVQSKASEGSSRDVPATSTKDDSRARSSSGGGDVAAAAGALSGGVALLAERFGGGKKKKKGKQSKIVDKRQQQEDDLFDDPALWEGADKKSLQADKGAIMGDSIAGGNVEVGEPSKAKEVPITAMSESFTESESGWKETARQGARLDDEFAESPVLGRGEMGSMSPQPVGLLRRGSEVEEPVGGLLREREEEEARLGSLSPAVSEFRRSPTRALPAVEEVPEAEDEATKLSWPTPEMNRDSGFAAESPNPTRRRSNLFSDEEAQQRDSGVHTGDWTEGMPRAMPRTPEPPHDKRSRHSPYGTPVLVRDDTPVLRGPVGHAEATPEPEKRLRRTQKSYGELGGDASSSRGLAAPRRQAVDSDAQDRSVSDGVAMAAHRQHQRQLDLQQGPSPRAEPRRSASNTSLSRHRTPEPLRLRPESPGITRATATPTPPLRRVDKRMSGDLRALRQQSSSSNLAGGSRSSTPTTAHAAAALGLGAAALGAAAAAAAASSSSASKLRKDKSPSSSSTSPPPPPVANESRVRSSTRDGDKDMADVFDGYGEGRIGSPRSPTRPHSMRRRQSMQVLELESRVQQLLDDNRALTEARAHAEQNLSQRAATVLSDRDAEIEALKQSLQFLQNEVNRLTEVNDGLASANAELASKDNSARYADLEVRHATVSRELDEARGAHTGFDETLQAKDAEIADLRAQLEAAKEQIREMQRKILDSKAADAHFLDIKDEDYFDNRCQQLCSHVQQWVLRFSKFSDMRACRLTNEINDEKTIDRLDNAVLDGSDVDTYLNDRVKRRDIFMSMTMNMIWEFVFTRYLFGMDREQRQKLKSLEKLLLDVGPSEAVRQWRAVTLTLLSRRENFKSQRDLDTEAVVQAIFQTLCKILPPPSNLEDQIQSQLRRVMREAVDLSVEMRTQRAEYMMLPPLQPEYDADGELAATVQFDASMMNERSGKTAETNEELEARGAIVRIVLFPLVVKRGDDAGVGEDKIVVCPAQVLIARDKSKRHLTPSSDAGGASLGAPSRVSVVTEHMGTEADYMEGGI</sequence>
<feature type="region of interest" description="Disordered" evidence="2">
    <location>
        <begin position="72"/>
        <end position="125"/>
    </location>
</feature>
<feature type="compositionally biased region" description="Basic residues" evidence="2">
    <location>
        <begin position="2221"/>
        <end position="2231"/>
    </location>
</feature>
<feature type="coiled-coil region" evidence="1">
    <location>
        <begin position="5214"/>
        <end position="5284"/>
    </location>
</feature>
<feature type="compositionally biased region" description="Pro residues" evidence="2">
    <location>
        <begin position="730"/>
        <end position="742"/>
    </location>
</feature>
<feature type="compositionally biased region" description="Low complexity" evidence="2">
    <location>
        <begin position="3476"/>
        <end position="3493"/>
    </location>
</feature>
<feature type="compositionally biased region" description="Basic and acidic residues" evidence="2">
    <location>
        <begin position="798"/>
        <end position="903"/>
    </location>
</feature>
<gene>
    <name evidence="3" type="ORF">PCL_05186</name>
</gene>
<feature type="compositionally biased region" description="Pro residues" evidence="2">
    <location>
        <begin position="237"/>
        <end position="247"/>
    </location>
</feature>
<name>A0A2U3DVE2_PURLI</name>
<feature type="region of interest" description="Disordered" evidence="2">
    <location>
        <begin position="1209"/>
        <end position="1819"/>
    </location>
</feature>
<feature type="region of interest" description="Disordered" evidence="2">
    <location>
        <begin position="2875"/>
        <end position="4685"/>
    </location>
</feature>
<feature type="compositionally biased region" description="Basic residues" evidence="2">
    <location>
        <begin position="2283"/>
        <end position="2294"/>
    </location>
</feature>